<dbReference type="InterPro" id="IPR050156">
    <property type="entry name" value="TC-AMP_synthase_SUA5"/>
</dbReference>
<keyword evidence="5" id="KW-0808">Transferase</keyword>
<dbReference type="GO" id="GO:0006450">
    <property type="term" value="P:regulation of translational fidelity"/>
    <property type="evidence" value="ECO:0007669"/>
    <property type="project" value="TreeGrafter"/>
</dbReference>
<gene>
    <name evidence="13" type="ORF">OJ997_14350</name>
</gene>
<reference evidence="13" key="1">
    <citation type="submission" date="2022-10" db="EMBL/GenBank/DDBJ databases">
        <title>The WGS of Solirubrobacter phytolaccae KCTC 29190.</title>
        <authorList>
            <person name="Jiang Z."/>
        </authorList>
    </citation>
    <scope>NUCLEOTIDE SEQUENCE</scope>
    <source>
        <strain evidence="13">KCTC 29190</strain>
    </source>
</reference>
<dbReference type="GO" id="GO:0008033">
    <property type="term" value="P:tRNA processing"/>
    <property type="evidence" value="ECO:0007669"/>
    <property type="project" value="UniProtKB-KW"/>
</dbReference>
<keyword evidence="6" id="KW-0819">tRNA processing</keyword>
<dbReference type="GO" id="GO:0000049">
    <property type="term" value="F:tRNA binding"/>
    <property type="evidence" value="ECO:0007669"/>
    <property type="project" value="TreeGrafter"/>
</dbReference>
<dbReference type="GO" id="GO:0061710">
    <property type="term" value="F:L-threonylcarbamoyladenylate synthase"/>
    <property type="evidence" value="ECO:0007669"/>
    <property type="project" value="UniProtKB-EC"/>
</dbReference>
<evidence type="ECO:0000256" key="5">
    <source>
        <dbReference type="ARBA" id="ARBA00022679"/>
    </source>
</evidence>
<protein>
    <recommendedName>
        <fullName evidence="10">L-threonylcarbamoyladenylate synthase</fullName>
        <ecNumber evidence="3">2.7.7.87</ecNumber>
    </recommendedName>
    <alternativeName>
        <fullName evidence="10">L-threonylcarbamoyladenylate synthase</fullName>
    </alternativeName>
</protein>
<evidence type="ECO:0000256" key="10">
    <source>
        <dbReference type="ARBA" id="ARBA00029774"/>
    </source>
</evidence>
<evidence type="ECO:0000256" key="8">
    <source>
        <dbReference type="ARBA" id="ARBA00022741"/>
    </source>
</evidence>
<proteinExistence type="inferred from homology"/>
<evidence type="ECO:0000259" key="12">
    <source>
        <dbReference type="PROSITE" id="PS51163"/>
    </source>
</evidence>
<dbReference type="GO" id="GO:0003725">
    <property type="term" value="F:double-stranded RNA binding"/>
    <property type="evidence" value="ECO:0007669"/>
    <property type="project" value="InterPro"/>
</dbReference>
<evidence type="ECO:0000256" key="6">
    <source>
        <dbReference type="ARBA" id="ARBA00022694"/>
    </source>
</evidence>
<dbReference type="PROSITE" id="PS51163">
    <property type="entry name" value="YRDC"/>
    <property type="match status" value="1"/>
</dbReference>
<evidence type="ECO:0000256" key="9">
    <source>
        <dbReference type="ARBA" id="ARBA00022840"/>
    </source>
</evidence>
<comment type="subcellular location">
    <subcellularLocation>
        <location evidence="1">Cytoplasm</location>
    </subcellularLocation>
</comment>
<dbReference type="RefSeq" id="WP_270025798.1">
    <property type="nucleotide sequence ID" value="NZ_JAPDDP010000022.1"/>
</dbReference>
<comment type="caution">
    <text evidence="13">The sequence shown here is derived from an EMBL/GenBank/DDBJ whole genome shotgun (WGS) entry which is preliminary data.</text>
</comment>
<dbReference type="InterPro" id="IPR017945">
    <property type="entry name" value="DHBP_synth_RibB-like_a/b_dom"/>
</dbReference>
<comment type="catalytic activity">
    <reaction evidence="11">
        <text>L-threonine + hydrogencarbonate + ATP = L-threonylcarbamoyladenylate + diphosphate + H2O</text>
        <dbReference type="Rhea" id="RHEA:36407"/>
        <dbReference type="ChEBI" id="CHEBI:15377"/>
        <dbReference type="ChEBI" id="CHEBI:17544"/>
        <dbReference type="ChEBI" id="CHEBI:30616"/>
        <dbReference type="ChEBI" id="CHEBI:33019"/>
        <dbReference type="ChEBI" id="CHEBI:57926"/>
        <dbReference type="ChEBI" id="CHEBI:73682"/>
        <dbReference type="EC" id="2.7.7.87"/>
    </reaction>
</comment>
<dbReference type="InterPro" id="IPR006070">
    <property type="entry name" value="Sua5-like_dom"/>
</dbReference>
<evidence type="ECO:0000313" key="13">
    <source>
        <dbReference type="EMBL" id="MDA0181482.1"/>
    </source>
</evidence>
<dbReference type="EC" id="2.7.7.87" evidence="3"/>
<dbReference type="EMBL" id="JAPDDP010000022">
    <property type="protein sequence ID" value="MDA0181482.1"/>
    <property type="molecule type" value="Genomic_DNA"/>
</dbReference>
<evidence type="ECO:0000256" key="3">
    <source>
        <dbReference type="ARBA" id="ARBA00012584"/>
    </source>
</evidence>
<accession>A0A9X3NHV6</accession>
<keyword evidence="9" id="KW-0067">ATP-binding</keyword>
<comment type="similarity">
    <text evidence="2">Belongs to the SUA5 family.</text>
</comment>
<dbReference type="SUPFAM" id="SSF55821">
    <property type="entry name" value="YrdC/RibB"/>
    <property type="match status" value="1"/>
</dbReference>
<keyword evidence="4" id="KW-0963">Cytoplasm</keyword>
<dbReference type="PANTHER" id="PTHR17490">
    <property type="entry name" value="SUA5"/>
    <property type="match status" value="1"/>
</dbReference>
<evidence type="ECO:0000256" key="7">
    <source>
        <dbReference type="ARBA" id="ARBA00022695"/>
    </source>
</evidence>
<keyword evidence="7" id="KW-0548">Nucleotidyltransferase</keyword>
<keyword evidence="14" id="KW-1185">Reference proteome</keyword>
<dbReference type="PANTHER" id="PTHR17490:SF16">
    <property type="entry name" value="THREONYLCARBAMOYL-AMP SYNTHASE"/>
    <property type="match status" value="1"/>
</dbReference>
<evidence type="ECO:0000256" key="1">
    <source>
        <dbReference type="ARBA" id="ARBA00004496"/>
    </source>
</evidence>
<name>A0A9X3NHV6_9ACTN</name>
<evidence type="ECO:0000256" key="4">
    <source>
        <dbReference type="ARBA" id="ARBA00022490"/>
    </source>
</evidence>
<evidence type="ECO:0000313" key="14">
    <source>
        <dbReference type="Proteomes" id="UP001147653"/>
    </source>
</evidence>
<feature type="domain" description="YrdC-like" evidence="12">
    <location>
        <begin position="3"/>
        <end position="168"/>
    </location>
</feature>
<dbReference type="AlphaFoldDB" id="A0A9X3NHV6"/>
<dbReference type="Gene3D" id="3.90.870.10">
    <property type="entry name" value="DHBP synthase"/>
    <property type="match status" value="1"/>
</dbReference>
<sequence>MSPDDAAALGACVAAGGVAVFPADTVYGLACDPDNADAIARLYALKGRAPDKPSATMYFDVESVPKVGERTDAAVTRLLPGGVTLILPGGLGVRVPFLAPVGRPIMQSSANFSGGPDARRLEDVPAEIRAAADLVLDGGELPGTPSTVIDLRAYEATGDWSILRQGAVPADVVAASIKTQGL</sequence>
<dbReference type="GO" id="GO:0005524">
    <property type="term" value="F:ATP binding"/>
    <property type="evidence" value="ECO:0007669"/>
    <property type="project" value="UniProtKB-KW"/>
</dbReference>
<organism evidence="13 14">
    <name type="scientific">Solirubrobacter phytolaccae</name>
    <dbReference type="NCBI Taxonomy" id="1404360"/>
    <lineage>
        <taxon>Bacteria</taxon>
        <taxon>Bacillati</taxon>
        <taxon>Actinomycetota</taxon>
        <taxon>Thermoleophilia</taxon>
        <taxon>Solirubrobacterales</taxon>
        <taxon>Solirubrobacteraceae</taxon>
        <taxon>Solirubrobacter</taxon>
    </lineage>
</organism>
<dbReference type="Proteomes" id="UP001147653">
    <property type="component" value="Unassembled WGS sequence"/>
</dbReference>
<dbReference type="Pfam" id="PF01300">
    <property type="entry name" value="Sua5_yciO_yrdC"/>
    <property type="match status" value="1"/>
</dbReference>
<dbReference type="GO" id="GO:0005737">
    <property type="term" value="C:cytoplasm"/>
    <property type="evidence" value="ECO:0007669"/>
    <property type="project" value="UniProtKB-SubCell"/>
</dbReference>
<keyword evidence="8" id="KW-0547">Nucleotide-binding</keyword>
<evidence type="ECO:0000256" key="11">
    <source>
        <dbReference type="ARBA" id="ARBA00048366"/>
    </source>
</evidence>
<evidence type="ECO:0000256" key="2">
    <source>
        <dbReference type="ARBA" id="ARBA00007663"/>
    </source>
</evidence>